<dbReference type="AlphaFoldDB" id="A0A1M2W763"/>
<dbReference type="OMA" id="FWPTFTY"/>
<evidence type="ECO:0008006" key="3">
    <source>
        <dbReference type="Google" id="ProtNLM"/>
    </source>
</evidence>
<reference evidence="1 2" key="1">
    <citation type="submission" date="2016-10" db="EMBL/GenBank/DDBJ databases">
        <title>Genome sequence of the basidiomycete white-rot fungus Trametes pubescens.</title>
        <authorList>
            <person name="Makela M.R."/>
            <person name="Granchi Z."/>
            <person name="Peng M."/>
            <person name="De Vries R.P."/>
            <person name="Grigoriev I."/>
            <person name="Riley R."/>
            <person name="Hilden K."/>
        </authorList>
    </citation>
    <scope>NUCLEOTIDE SEQUENCE [LARGE SCALE GENOMIC DNA]</scope>
    <source>
        <strain evidence="1 2">FBCC735</strain>
    </source>
</reference>
<protein>
    <recommendedName>
        <fullName evidence="3">F-box domain-containing protein</fullName>
    </recommendedName>
</protein>
<organism evidence="1 2">
    <name type="scientific">Trametes pubescens</name>
    <name type="common">White-rot fungus</name>
    <dbReference type="NCBI Taxonomy" id="154538"/>
    <lineage>
        <taxon>Eukaryota</taxon>
        <taxon>Fungi</taxon>
        <taxon>Dikarya</taxon>
        <taxon>Basidiomycota</taxon>
        <taxon>Agaricomycotina</taxon>
        <taxon>Agaricomycetes</taxon>
        <taxon>Polyporales</taxon>
        <taxon>Polyporaceae</taxon>
        <taxon>Trametes</taxon>
    </lineage>
</organism>
<accession>A0A1M2W763</accession>
<gene>
    <name evidence="1" type="ORF">TRAPUB_5073</name>
</gene>
<name>A0A1M2W763_TRAPU</name>
<proteinExistence type="predicted"/>
<keyword evidence="2" id="KW-1185">Reference proteome</keyword>
<dbReference type="OrthoDB" id="2758437at2759"/>
<evidence type="ECO:0000313" key="2">
    <source>
        <dbReference type="Proteomes" id="UP000184267"/>
    </source>
</evidence>
<comment type="caution">
    <text evidence="1">The sequence shown here is derived from an EMBL/GenBank/DDBJ whole genome shotgun (WGS) entry which is preliminary data.</text>
</comment>
<dbReference type="Proteomes" id="UP000184267">
    <property type="component" value="Unassembled WGS sequence"/>
</dbReference>
<dbReference type="EMBL" id="MNAD01000141">
    <property type="protein sequence ID" value="OJT15695.1"/>
    <property type="molecule type" value="Genomic_DNA"/>
</dbReference>
<evidence type="ECO:0000313" key="1">
    <source>
        <dbReference type="EMBL" id="OJT15695.1"/>
    </source>
</evidence>
<sequence>MNHTQLNDDVLLHIASFADRDTLCILMRTCPLLLHYGGRRLLEDGVSLDEDNRRIWSFVAFMLKRGHSYRIKLLHSFRLTTPYYCSSAPIPLQATGVALATLFRSLAKSGDLRNLCIIGSEQLLRLHPSVPAAISTITTLELLNVMEAGLYTVNMLGRLRSPLTRATITLVSPRREEGKTLSVYARNPMCFLRNFSNTLSRVSVKYSTSALVVGPWYPHVTYLHLNSADILHTYHYVRAFPNLQVLSTKDCGVMVLNKEYEPRRAHNMMEQTAFGTWTSLNSYRGALLTLYLLGITRHIPKVVITHVEDTLEYEVLRTVLGDARPRRLELCLDGAFWLLDPGFWPTFTYDGVDALRYFEFCIMLDPLDDRTDIPAALEAAISHVIKPLRSLVAVRIAIDLSWYFAGRGQTLSAEGEPLLVPIEEVLLEWDLDAYAHRIQDEVGVSATALRSISVSLWNHRTRKNTTVTLGMKYKPDVHDGWSDDSESDDE</sequence>